<dbReference type="Pfam" id="PF13671">
    <property type="entry name" value="AAA_33"/>
    <property type="match status" value="1"/>
</dbReference>
<dbReference type="AlphaFoldDB" id="A0A1E7FFL5"/>
<name>A0A1E7FFL5_9STRA</name>
<dbReference type="EMBL" id="KV784358">
    <property type="protein sequence ID" value="OEU16969.1"/>
    <property type="molecule type" value="Genomic_DNA"/>
</dbReference>
<evidence type="ECO:0000256" key="1">
    <source>
        <dbReference type="SAM" id="MobiDB-lite"/>
    </source>
</evidence>
<dbReference type="KEGG" id="fcy:FRACYDRAFT_239565"/>
<feature type="compositionally biased region" description="Basic residues" evidence="1">
    <location>
        <begin position="32"/>
        <end position="41"/>
    </location>
</feature>
<feature type="compositionally biased region" description="Low complexity" evidence="1">
    <location>
        <begin position="14"/>
        <end position="31"/>
    </location>
</feature>
<dbReference type="Proteomes" id="UP000095751">
    <property type="component" value="Unassembled WGS sequence"/>
</dbReference>
<dbReference type="PANTHER" id="PTHR12083">
    <property type="entry name" value="BIFUNCTIONAL POLYNUCLEOTIDE PHOSPHATASE/KINASE"/>
    <property type="match status" value="1"/>
</dbReference>
<evidence type="ECO:0000313" key="3">
    <source>
        <dbReference type="Proteomes" id="UP000095751"/>
    </source>
</evidence>
<dbReference type="Gene3D" id="3.40.50.300">
    <property type="entry name" value="P-loop containing nucleotide triphosphate hydrolases"/>
    <property type="match status" value="1"/>
</dbReference>
<dbReference type="GO" id="GO:0046403">
    <property type="term" value="F:polynucleotide 3'-phosphatase activity"/>
    <property type="evidence" value="ECO:0007669"/>
    <property type="project" value="TreeGrafter"/>
</dbReference>
<proteinExistence type="predicted"/>
<dbReference type="OrthoDB" id="19045at2759"/>
<organism evidence="2 3">
    <name type="scientific">Fragilariopsis cylindrus CCMP1102</name>
    <dbReference type="NCBI Taxonomy" id="635003"/>
    <lineage>
        <taxon>Eukaryota</taxon>
        <taxon>Sar</taxon>
        <taxon>Stramenopiles</taxon>
        <taxon>Ochrophyta</taxon>
        <taxon>Bacillariophyta</taxon>
        <taxon>Bacillariophyceae</taxon>
        <taxon>Bacillariophycidae</taxon>
        <taxon>Bacillariales</taxon>
        <taxon>Bacillariaceae</taxon>
        <taxon>Fragilariopsis</taxon>
    </lineage>
</organism>
<dbReference type="GO" id="GO:0006281">
    <property type="term" value="P:DNA repair"/>
    <property type="evidence" value="ECO:0007669"/>
    <property type="project" value="TreeGrafter"/>
</dbReference>
<evidence type="ECO:0000313" key="2">
    <source>
        <dbReference type="EMBL" id="OEU16969.1"/>
    </source>
</evidence>
<keyword evidence="3" id="KW-1185">Reference proteome</keyword>
<sequence>MADNDNDGWSTVPTKQKTSSSSSSSSSTNKSQRTRKQKQQRHHDEYDVVIAPTTATSNTSIETDYTSPFMVLCVGLPGSGKSTFSRSLMKSNPTKFGRINQDELKTRQKCERKVKQMLLLSTSTSTSSTAITSSESSSPQSIQQQRLCPIIDRCNFDMTQRSTWYRLAEECGAADVDGGGTTIPVDVVVFDIPYEVCLRRCEIRKGHETITSPKQAAGILKQLKSQWKPPSSNNSNSNNDCDERKRYRSLTIIRTEQEQKECLIRILNQPF</sequence>
<gene>
    <name evidence="2" type="ORF">FRACYDRAFT_239565</name>
</gene>
<protein>
    <recommendedName>
        <fullName evidence="4">P-loop containing nucleoside triphosphate hydrolase protein</fullName>
    </recommendedName>
</protein>
<dbReference type="SUPFAM" id="SSF52540">
    <property type="entry name" value="P-loop containing nucleoside triphosphate hydrolases"/>
    <property type="match status" value="1"/>
</dbReference>
<dbReference type="GO" id="GO:0046404">
    <property type="term" value="F:ATP-dependent polydeoxyribonucleotide 5'-hydroxyl-kinase activity"/>
    <property type="evidence" value="ECO:0007669"/>
    <property type="project" value="TreeGrafter"/>
</dbReference>
<evidence type="ECO:0008006" key="4">
    <source>
        <dbReference type="Google" id="ProtNLM"/>
    </source>
</evidence>
<dbReference type="GO" id="GO:0003690">
    <property type="term" value="F:double-stranded DNA binding"/>
    <property type="evidence" value="ECO:0007669"/>
    <property type="project" value="TreeGrafter"/>
</dbReference>
<reference evidence="2 3" key="1">
    <citation type="submission" date="2016-09" db="EMBL/GenBank/DDBJ databases">
        <title>Extensive genetic diversity and differential bi-allelic expression allows diatom success in the polar Southern Ocean.</title>
        <authorList>
            <consortium name="DOE Joint Genome Institute"/>
            <person name="Mock T."/>
            <person name="Otillar R.P."/>
            <person name="Strauss J."/>
            <person name="Dupont C."/>
            <person name="Frickenhaus S."/>
            <person name="Maumus F."/>
            <person name="Mcmullan M."/>
            <person name="Sanges R."/>
            <person name="Schmutz J."/>
            <person name="Toseland A."/>
            <person name="Valas R."/>
            <person name="Veluchamy A."/>
            <person name="Ward B.J."/>
            <person name="Allen A."/>
            <person name="Barry K."/>
            <person name="Falciatore A."/>
            <person name="Ferrante M."/>
            <person name="Fortunato A.E."/>
            <person name="Gloeckner G."/>
            <person name="Gruber A."/>
            <person name="Hipkin R."/>
            <person name="Janech M."/>
            <person name="Kroth P."/>
            <person name="Leese F."/>
            <person name="Lindquist E."/>
            <person name="Lyon B.R."/>
            <person name="Martin J."/>
            <person name="Mayer C."/>
            <person name="Parker M."/>
            <person name="Quesneville H."/>
            <person name="Raymond J."/>
            <person name="Uhlig C."/>
            <person name="Valentin K.U."/>
            <person name="Worden A.Z."/>
            <person name="Armbrust E.V."/>
            <person name="Bowler C."/>
            <person name="Green B."/>
            <person name="Moulton V."/>
            <person name="Van Oosterhout C."/>
            <person name="Grigoriev I."/>
        </authorList>
    </citation>
    <scope>NUCLEOTIDE SEQUENCE [LARGE SCALE GENOMIC DNA]</scope>
    <source>
        <strain evidence="2 3">CCMP1102</strain>
    </source>
</reference>
<dbReference type="InParanoid" id="A0A1E7FFL5"/>
<accession>A0A1E7FFL5</accession>
<feature type="region of interest" description="Disordered" evidence="1">
    <location>
        <begin position="1"/>
        <end position="51"/>
    </location>
</feature>
<dbReference type="InterPro" id="IPR027417">
    <property type="entry name" value="P-loop_NTPase"/>
</dbReference>
<dbReference type="PANTHER" id="PTHR12083:SF9">
    <property type="entry name" value="BIFUNCTIONAL POLYNUCLEOTIDE PHOSPHATASE_KINASE"/>
    <property type="match status" value="1"/>
</dbReference>